<sequence length="719" mass="82569">MSKNGEFFDDLKRIFDVLNSQQKKADESNQKTKEDKKDSSKSKIKSKKQQNTKPKQVKKKQQKPKHPKSNEERLPAEDITASVITHNFALFIAEKNCLHALNTLQLRRTFKLWKSNLRKSLIQKTKQEKRSNQDKTSATTNKKQRSQQMTRNDNHRNAEKTDNLEYGEQQTKERQQVSRKTQQSTKANVERVDIDTERNQGEVDDTVNFLIQAFNRLHSLSESGESTNTMDDTTSESTNQKSISTPYQGINTTDTFGEEYDSSKAVTRLESDDIEFSHDSAPEFAFEDSSSNITISGPLHFDSSQINSSSQSSNSPLNQKYQNSNEKVKKVSAQTQYSVPGLYDTVDSPNSNKSKESTPKSQKSQEDSSPQTSPIVKQLFSPTQRKSRVDELNKIIEQENKAKSKQNIKPKQDVKQDKTPKEEKKKPEAVEEEESNEEEEISHEEEEEPKLITSSISTDDLSSENADQSETQNEQKEDEEESEKLYDTDDITFTDTVTDSINTSDLRFSQVDSTSEKPQETKSNKKPSKSSQNEEEEFFEEDEDEKEDTDNLGTTEHILEDTVNIEETENQNEEEDFDDSFSFTSSGTEEENNDQKKKSKFVDPVLCKGKTMEQFALDDSGFTNDYSISEETDETKNKQNQSNMNKKEKSPLIISESDENKKVYETTSDDFVPNYNNFLKPKSHHQKVEENKAEEESINDSFEFTSSDKYEEEEEYDVF</sequence>
<name>A2EEY2_TRIV3</name>
<feature type="compositionally biased region" description="Polar residues" evidence="1">
    <location>
        <begin position="500"/>
        <end position="513"/>
    </location>
</feature>
<proteinExistence type="predicted"/>
<dbReference type="VEuPathDB" id="TrichDB:TVAGG3_0471930"/>
<feature type="region of interest" description="Disordered" evidence="1">
    <location>
        <begin position="221"/>
        <end position="255"/>
    </location>
</feature>
<feature type="region of interest" description="Disordered" evidence="1">
    <location>
        <begin position="123"/>
        <end position="199"/>
    </location>
</feature>
<feature type="compositionally biased region" description="Basic and acidic residues" evidence="1">
    <location>
        <begin position="686"/>
        <end position="695"/>
    </location>
</feature>
<dbReference type="VEuPathDB" id="TrichDB:TVAG_188670"/>
<feature type="compositionally biased region" description="Polar residues" evidence="1">
    <location>
        <begin position="134"/>
        <end position="151"/>
    </location>
</feature>
<feature type="region of interest" description="Disordered" evidence="1">
    <location>
        <begin position="19"/>
        <end position="76"/>
    </location>
</feature>
<protein>
    <submittedName>
        <fullName evidence="2">Uncharacterized protein</fullName>
    </submittedName>
</protein>
<feature type="compositionally biased region" description="Basic and acidic residues" evidence="1">
    <location>
        <begin position="152"/>
        <end position="163"/>
    </location>
</feature>
<feature type="compositionally biased region" description="Low complexity" evidence="1">
    <location>
        <begin position="451"/>
        <end position="460"/>
    </location>
</feature>
<reference evidence="2" key="2">
    <citation type="journal article" date="2007" name="Science">
        <title>Draft genome sequence of the sexually transmitted pathogen Trichomonas vaginalis.</title>
        <authorList>
            <person name="Carlton J.M."/>
            <person name="Hirt R.P."/>
            <person name="Silva J.C."/>
            <person name="Delcher A.L."/>
            <person name="Schatz M."/>
            <person name="Zhao Q."/>
            <person name="Wortman J.R."/>
            <person name="Bidwell S.L."/>
            <person name="Alsmark U.C.M."/>
            <person name="Besteiro S."/>
            <person name="Sicheritz-Ponten T."/>
            <person name="Noel C.J."/>
            <person name="Dacks J.B."/>
            <person name="Foster P.G."/>
            <person name="Simillion C."/>
            <person name="Van de Peer Y."/>
            <person name="Miranda-Saavedra D."/>
            <person name="Barton G.J."/>
            <person name="Westrop G.D."/>
            <person name="Mueller S."/>
            <person name="Dessi D."/>
            <person name="Fiori P.L."/>
            <person name="Ren Q."/>
            <person name="Paulsen I."/>
            <person name="Zhang H."/>
            <person name="Bastida-Corcuera F.D."/>
            <person name="Simoes-Barbosa A."/>
            <person name="Brown M.T."/>
            <person name="Hayes R.D."/>
            <person name="Mukherjee M."/>
            <person name="Okumura C.Y."/>
            <person name="Schneider R."/>
            <person name="Smith A.J."/>
            <person name="Vanacova S."/>
            <person name="Villalvazo M."/>
            <person name="Haas B.J."/>
            <person name="Pertea M."/>
            <person name="Feldblyum T.V."/>
            <person name="Utterback T.R."/>
            <person name="Shu C.L."/>
            <person name="Osoegawa K."/>
            <person name="de Jong P.J."/>
            <person name="Hrdy I."/>
            <person name="Horvathova L."/>
            <person name="Zubacova Z."/>
            <person name="Dolezal P."/>
            <person name="Malik S.B."/>
            <person name="Logsdon J.M. Jr."/>
            <person name="Henze K."/>
            <person name="Gupta A."/>
            <person name="Wang C.C."/>
            <person name="Dunne R.L."/>
            <person name="Upcroft J.A."/>
            <person name="Upcroft P."/>
            <person name="White O."/>
            <person name="Salzberg S.L."/>
            <person name="Tang P."/>
            <person name="Chiu C.-H."/>
            <person name="Lee Y.-S."/>
            <person name="Embley T.M."/>
            <person name="Coombs G.H."/>
            <person name="Mottram J.C."/>
            <person name="Tachezy J."/>
            <person name="Fraser-Liggett C.M."/>
            <person name="Johnson P.J."/>
        </authorList>
    </citation>
    <scope>NUCLEOTIDE SEQUENCE [LARGE SCALE GENOMIC DNA]</scope>
    <source>
        <strain evidence="2">G3</strain>
    </source>
</reference>
<feature type="compositionally biased region" description="Acidic residues" evidence="1">
    <location>
        <begin position="563"/>
        <end position="579"/>
    </location>
</feature>
<evidence type="ECO:0000313" key="2">
    <source>
        <dbReference type="EMBL" id="EAY08780.1"/>
    </source>
</evidence>
<feature type="compositionally biased region" description="Basic and acidic residues" evidence="1">
    <location>
        <begin position="353"/>
        <end position="366"/>
    </location>
</feature>
<dbReference type="Proteomes" id="UP000001542">
    <property type="component" value="Unassembled WGS sequence"/>
</dbReference>
<evidence type="ECO:0000256" key="1">
    <source>
        <dbReference type="SAM" id="MobiDB-lite"/>
    </source>
</evidence>
<feature type="compositionally biased region" description="Low complexity" evidence="1">
    <location>
        <begin position="303"/>
        <end position="315"/>
    </location>
</feature>
<feature type="region of interest" description="Disordered" evidence="1">
    <location>
        <begin position="616"/>
        <end position="659"/>
    </location>
</feature>
<feature type="compositionally biased region" description="Polar residues" evidence="1">
    <location>
        <begin position="316"/>
        <end position="325"/>
    </location>
</feature>
<gene>
    <name evidence="2" type="ORF">TVAG_188670</name>
</gene>
<feature type="compositionally biased region" description="Acidic residues" evidence="1">
    <location>
        <begin position="533"/>
        <end position="550"/>
    </location>
</feature>
<accession>A2EEY2</accession>
<dbReference type="AlphaFoldDB" id="A2EEY2"/>
<feature type="compositionally biased region" description="Basic and acidic residues" evidence="1">
    <location>
        <begin position="23"/>
        <end position="41"/>
    </location>
</feature>
<feature type="compositionally biased region" description="Basic and acidic residues" evidence="1">
    <location>
        <begin position="188"/>
        <end position="199"/>
    </location>
</feature>
<organism evidence="2 3">
    <name type="scientific">Trichomonas vaginalis (strain ATCC PRA-98 / G3)</name>
    <dbReference type="NCBI Taxonomy" id="412133"/>
    <lineage>
        <taxon>Eukaryota</taxon>
        <taxon>Metamonada</taxon>
        <taxon>Parabasalia</taxon>
        <taxon>Trichomonadida</taxon>
        <taxon>Trichomonadidae</taxon>
        <taxon>Trichomonas</taxon>
    </lineage>
</organism>
<evidence type="ECO:0000313" key="3">
    <source>
        <dbReference type="Proteomes" id="UP000001542"/>
    </source>
</evidence>
<feature type="compositionally biased region" description="Basic and acidic residues" evidence="1">
    <location>
        <begin position="387"/>
        <end position="402"/>
    </location>
</feature>
<dbReference type="EMBL" id="DS113371">
    <property type="protein sequence ID" value="EAY08780.1"/>
    <property type="molecule type" value="Genomic_DNA"/>
</dbReference>
<feature type="region of interest" description="Disordered" evidence="1">
    <location>
        <begin position="673"/>
        <end position="719"/>
    </location>
</feature>
<feature type="compositionally biased region" description="Basic and acidic residues" evidence="1">
    <location>
        <begin position="514"/>
        <end position="523"/>
    </location>
</feature>
<reference evidence="2" key="1">
    <citation type="submission" date="2006-10" db="EMBL/GenBank/DDBJ databases">
        <authorList>
            <person name="Amadeo P."/>
            <person name="Zhao Q."/>
            <person name="Wortman J."/>
            <person name="Fraser-Liggett C."/>
            <person name="Carlton J."/>
        </authorList>
    </citation>
    <scope>NUCLEOTIDE SEQUENCE</scope>
    <source>
        <strain evidence="2">G3</strain>
    </source>
</reference>
<feature type="compositionally biased region" description="Basic and acidic residues" evidence="1">
    <location>
        <begin position="410"/>
        <end position="429"/>
    </location>
</feature>
<feature type="compositionally biased region" description="Polar residues" evidence="1">
    <location>
        <begin position="367"/>
        <end position="384"/>
    </location>
</feature>
<dbReference type="InParanoid" id="A2EEY2"/>
<feature type="compositionally biased region" description="Acidic residues" evidence="1">
    <location>
        <begin position="476"/>
        <end position="492"/>
    </location>
</feature>
<feature type="compositionally biased region" description="Acidic residues" evidence="1">
    <location>
        <begin position="710"/>
        <end position="719"/>
    </location>
</feature>
<feature type="region of interest" description="Disordered" evidence="1">
    <location>
        <begin position="296"/>
        <end position="602"/>
    </location>
</feature>
<dbReference type="KEGG" id="tva:4766687"/>
<feature type="compositionally biased region" description="Acidic residues" evidence="1">
    <location>
        <begin position="430"/>
        <end position="448"/>
    </location>
</feature>
<dbReference type="STRING" id="5722.A2EEY2"/>
<feature type="compositionally biased region" description="Basic residues" evidence="1">
    <location>
        <begin position="42"/>
        <end position="67"/>
    </location>
</feature>
<feature type="compositionally biased region" description="Polar residues" evidence="1">
    <location>
        <begin position="178"/>
        <end position="187"/>
    </location>
</feature>
<dbReference type="OMA" id="RGENSDW"/>
<keyword evidence="3" id="KW-1185">Reference proteome</keyword>
<dbReference type="RefSeq" id="XP_001321003.1">
    <property type="nucleotide sequence ID" value="XM_001320968.1"/>
</dbReference>